<proteinExistence type="predicted"/>
<keyword evidence="3" id="KW-1185">Reference proteome</keyword>
<evidence type="ECO:0000313" key="2">
    <source>
        <dbReference type="EMBL" id="MBY3066551.1"/>
    </source>
</evidence>
<reference evidence="2" key="1">
    <citation type="submission" date="2020-04" db="EMBL/GenBank/DDBJ databases">
        <title>Global-level population genomics supports evidence of horizontal gene transfer on evolution of Rhizobia in Lentils.</title>
        <authorList>
            <person name="Gai Y."/>
            <person name="Cook D."/>
            <person name="Riely B."/>
        </authorList>
    </citation>
    <scope>NUCLEOTIDE SEQUENCE</scope>
    <source>
        <strain evidence="2">TLR9</strain>
    </source>
</reference>
<dbReference type="EMBL" id="JACHXX010000013">
    <property type="protein sequence ID" value="MBB3166039.1"/>
    <property type="molecule type" value="Genomic_DNA"/>
</dbReference>
<evidence type="ECO:0000313" key="4">
    <source>
        <dbReference type="Proteomes" id="UP000758022"/>
    </source>
</evidence>
<dbReference type="Proteomes" id="UP000542811">
    <property type="component" value="Unassembled WGS sequence"/>
</dbReference>
<gene>
    <name evidence="1" type="ORF">FHS25_006553</name>
    <name evidence="2" type="ORF">HFO74_24580</name>
</gene>
<accession>A0AB35FJ31</accession>
<reference evidence="1 3" key="2">
    <citation type="submission" date="2020-08" db="EMBL/GenBank/DDBJ databases">
        <title>Genomic Encyclopedia of Type Strains, Phase III (KMG-III): the genomes of soil and plant-associated and newly described type strains.</title>
        <authorList>
            <person name="Whitman W."/>
        </authorList>
    </citation>
    <scope>NUCLEOTIDE SEQUENCE [LARGE SCALE GENOMIC DNA]</scope>
    <source>
        <strain evidence="1 3">CECT 8280</strain>
    </source>
</reference>
<protein>
    <submittedName>
        <fullName evidence="1">2-oxo-4-hydroxy-4-carboxy--5-ureidoimidazoline (OHCU) decarboxylase</fullName>
    </submittedName>
</protein>
<dbReference type="RefSeq" id="WP_158081434.1">
    <property type="nucleotide sequence ID" value="NZ_CP088092.1"/>
</dbReference>
<name>A0AB35FJ31_9HYPH</name>
<evidence type="ECO:0000313" key="3">
    <source>
        <dbReference type="Proteomes" id="UP000542811"/>
    </source>
</evidence>
<dbReference type="AlphaFoldDB" id="A0AB35FJ31"/>
<dbReference type="Proteomes" id="UP000758022">
    <property type="component" value="Unassembled WGS sequence"/>
</dbReference>
<evidence type="ECO:0000313" key="1">
    <source>
        <dbReference type="EMBL" id="MBB3166039.1"/>
    </source>
</evidence>
<comment type="caution">
    <text evidence="2">The sequence shown here is derived from an EMBL/GenBank/DDBJ whole genome shotgun (WGS) entry which is preliminary data.</text>
</comment>
<dbReference type="EMBL" id="JAAXQQ010000009">
    <property type="protein sequence ID" value="MBY3066551.1"/>
    <property type="molecule type" value="Genomic_DNA"/>
</dbReference>
<organism evidence="2 4">
    <name type="scientific">Rhizobium laguerreae</name>
    <dbReference type="NCBI Taxonomy" id="1076926"/>
    <lineage>
        <taxon>Bacteria</taxon>
        <taxon>Pseudomonadati</taxon>
        <taxon>Pseudomonadota</taxon>
        <taxon>Alphaproteobacteria</taxon>
        <taxon>Hyphomicrobiales</taxon>
        <taxon>Rhizobiaceae</taxon>
        <taxon>Rhizobium/Agrobacterium group</taxon>
        <taxon>Rhizobium</taxon>
    </lineage>
</organism>
<sequence>MPGTFTTVYIVAFDLDDRDQAIRAFEPRVAANEEAEIEEAEILITRWGRGMAAAE</sequence>